<dbReference type="AlphaFoldDB" id="A0A9X1SVX1"/>
<sequence length="121" mass="13114">MELGSPGEMRAELNGLVLAGTKRATAGLFSDYEEDGEAIEQPGEVMVLVDDDLAEVGRIVITGFEVVPFDQVTDEFARSEGEGFADHAAWAVAHRRFWESYGLVITGETLISCTSFRLANG</sequence>
<dbReference type="PANTHER" id="PTHR39203">
    <property type="entry name" value="CYTOPLASMIC PROTEIN-RELATED"/>
    <property type="match status" value="1"/>
</dbReference>
<evidence type="ECO:0000313" key="3">
    <source>
        <dbReference type="Proteomes" id="UP001138997"/>
    </source>
</evidence>
<name>A0A9X1SVX1_9ACTN</name>
<dbReference type="Proteomes" id="UP001138997">
    <property type="component" value="Unassembled WGS sequence"/>
</dbReference>
<dbReference type="Gene3D" id="3.10.400.10">
    <property type="entry name" value="Sulfate adenylyltransferase"/>
    <property type="match status" value="1"/>
</dbReference>
<dbReference type="EMBL" id="JAJOMB010000015">
    <property type="protein sequence ID" value="MCD5314141.1"/>
    <property type="molecule type" value="Genomic_DNA"/>
</dbReference>
<comment type="caution">
    <text evidence="2">The sequence shown here is derived from an EMBL/GenBank/DDBJ whole genome shotgun (WGS) entry which is preliminary data.</text>
</comment>
<dbReference type="SMART" id="SM01022">
    <property type="entry name" value="ASCH"/>
    <property type="match status" value="1"/>
</dbReference>
<dbReference type="InterPro" id="IPR015947">
    <property type="entry name" value="PUA-like_sf"/>
</dbReference>
<gene>
    <name evidence="2" type="ORF">LR394_24840</name>
</gene>
<evidence type="ECO:0000313" key="2">
    <source>
        <dbReference type="EMBL" id="MCD5314141.1"/>
    </source>
</evidence>
<feature type="domain" description="ASCH" evidence="1">
    <location>
        <begin position="1"/>
        <end position="120"/>
    </location>
</feature>
<proteinExistence type="predicted"/>
<dbReference type="RefSeq" id="WP_231446419.1">
    <property type="nucleotide sequence ID" value="NZ_JAJOMB010000015.1"/>
</dbReference>
<dbReference type="Pfam" id="PF04266">
    <property type="entry name" value="ASCH"/>
    <property type="match status" value="1"/>
</dbReference>
<dbReference type="InterPro" id="IPR009326">
    <property type="entry name" value="DUF984"/>
</dbReference>
<protein>
    <submittedName>
        <fullName evidence="2">ASCH domain-containing protein</fullName>
    </submittedName>
</protein>
<reference evidence="2" key="1">
    <citation type="submission" date="2021-11" db="EMBL/GenBank/DDBJ databases">
        <title>Streptomyces corallinus and Kineosporia corallina sp. nov., two new coral-derived marine actinobacteria.</title>
        <authorList>
            <person name="Buangrab K."/>
            <person name="Sutthacheep M."/>
            <person name="Yeemin T."/>
            <person name="Harunari E."/>
            <person name="Igarashi Y."/>
            <person name="Sripreechasak P."/>
            <person name="Kanchanasin P."/>
            <person name="Tanasupawat S."/>
            <person name="Phongsopitanun W."/>
        </authorList>
    </citation>
    <scope>NUCLEOTIDE SEQUENCE</scope>
    <source>
        <strain evidence="2">JCM 31032</strain>
    </source>
</reference>
<dbReference type="PANTHER" id="PTHR39203:SF1">
    <property type="entry name" value="CYTOPLASMIC PROTEIN"/>
    <property type="match status" value="1"/>
</dbReference>
<dbReference type="InterPro" id="IPR007374">
    <property type="entry name" value="ASCH_domain"/>
</dbReference>
<accession>A0A9X1SVX1</accession>
<evidence type="ECO:0000259" key="1">
    <source>
        <dbReference type="SMART" id="SM01022"/>
    </source>
</evidence>
<keyword evidence="3" id="KW-1185">Reference proteome</keyword>
<organism evidence="2 3">
    <name type="scientific">Kineosporia babensis</name>
    <dbReference type="NCBI Taxonomy" id="499548"/>
    <lineage>
        <taxon>Bacteria</taxon>
        <taxon>Bacillati</taxon>
        <taxon>Actinomycetota</taxon>
        <taxon>Actinomycetes</taxon>
        <taxon>Kineosporiales</taxon>
        <taxon>Kineosporiaceae</taxon>
        <taxon>Kineosporia</taxon>
    </lineage>
</organism>
<dbReference type="SUPFAM" id="SSF88697">
    <property type="entry name" value="PUA domain-like"/>
    <property type="match status" value="1"/>
</dbReference>